<evidence type="ECO:0000313" key="2">
    <source>
        <dbReference type="Proteomes" id="UP000604046"/>
    </source>
</evidence>
<dbReference type="Proteomes" id="UP000604046">
    <property type="component" value="Unassembled WGS sequence"/>
</dbReference>
<gene>
    <name evidence="1" type="primary">fabB</name>
    <name evidence="1" type="ORF">SNAT2548_LOCUS20904</name>
</gene>
<evidence type="ECO:0000313" key="1">
    <source>
        <dbReference type="EMBL" id="CAE7383059.1"/>
    </source>
</evidence>
<accession>A0A812QJ91</accession>
<comment type="caution">
    <text evidence="1">The sequence shown here is derived from an EMBL/GenBank/DDBJ whole genome shotgun (WGS) entry which is preliminary data.</text>
</comment>
<reference evidence="1" key="1">
    <citation type="submission" date="2021-02" db="EMBL/GenBank/DDBJ databases">
        <authorList>
            <person name="Dougan E. K."/>
            <person name="Rhodes N."/>
            <person name="Thang M."/>
            <person name="Chan C."/>
        </authorList>
    </citation>
    <scope>NUCLEOTIDE SEQUENCE</scope>
</reference>
<keyword evidence="2" id="KW-1185">Reference proteome</keyword>
<dbReference type="OrthoDB" id="10318441at2759"/>
<name>A0A812QJ91_9DINO</name>
<dbReference type="EMBL" id="CAJNDS010002228">
    <property type="protein sequence ID" value="CAE7383059.1"/>
    <property type="molecule type" value="Genomic_DNA"/>
</dbReference>
<organism evidence="1 2">
    <name type="scientific">Symbiodinium natans</name>
    <dbReference type="NCBI Taxonomy" id="878477"/>
    <lineage>
        <taxon>Eukaryota</taxon>
        <taxon>Sar</taxon>
        <taxon>Alveolata</taxon>
        <taxon>Dinophyceae</taxon>
        <taxon>Suessiales</taxon>
        <taxon>Symbiodiniaceae</taxon>
        <taxon>Symbiodinium</taxon>
    </lineage>
</organism>
<protein>
    <submittedName>
        <fullName evidence="1">FabB protein</fullName>
    </submittedName>
</protein>
<sequence>MAKCHGHSSDITITAYRLILDKQLMRGCALSLQSLAEAFRDPVTTKNSSAPAVFLALAAILVSPGAAEIFGSFNSSGLTGILEAVKQQVVSLLVAVLDPSLKASLPPALISTFKDEKMAKSIVVMMDHMMADPEFVEVLKNFINTSMTNEALLGSLKKVMQEALADSHLYKSAMHGVASSLNPLHSDTLTAMKNTLLGRSEKEVEEEEKHESL</sequence>
<proteinExistence type="predicted"/>
<dbReference type="AlphaFoldDB" id="A0A812QJ91"/>